<evidence type="ECO:0000256" key="3">
    <source>
        <dbReference type="ARBA" id="ARBA00022553"/>
    </source>
</evidence>
<sequence>MKTTLAFYQQLSDLGVSLQHHQGELRIRAAKGVLDDALKAQLKIHKQPLLALLTGEADDIPATEGQTRLWLWQQQHGGDAYHLALGLQLDGELDTARFCQALNDEIARHPALRIRLAETANGLTQRTGKSVEPITPQVAPEGTPQAWLDSLAAPEFDLSVDPPMRAQLIKQATNRHLLLLAFHHSAVDGWSIGLLLEGIALRYQGTPPADASFAVYRPPLSTEEANSWWGSLLQNAPEPMVFPPEPTGSQQADHLALPIDGLLWSRLAGLAAESGISLHHWLNASFHLLLGKLYGKSDTVILTPYANRHAPDDGQRVGFLVNTLFSRAVTQPQQTLRELVAALSSQTLESQAFSHASYHQLQSDHPHLSSQVMFSLESEGALALPGVDVSLLRYQPRQAKFDLMLTVLPGAQPQCLFEYRRGALSADTGIIAAAWLRLLHQAVQNPDALLQDLRLGNHPASSSVALPAADPLTQIAQQVRRTPEAIAIARGSERWSYARLWSRVGFIARWLQQQGITSGSTVGICLPPGPQSLAATLAVWAAGAAYVPLDGHQPAARLQGMIEDAGLALVLDERSLPQGERDDQWTATTGLLSDAGWLIFTSGSTGRPKAAVVHRGGISRLLNWYQQAVGDGPMRALIISNTSFDLTQKNLFAPLMSGGQVLFPCMDLFEPQAVLEAMIQHRVTVINCTPTAFNSLLMEAKEQHYRALDSLRYVVLGGEPILLAPLLQWQAERATPCRFINSYGPTECADVVAWHLLAHPLTEQSEPIPLGQGIAGALLSVVDHHHQPLPVGISGELLIDGDSVGLGYYRRSDLTDKQFLAGGGGINQTRYLTGDGVELREDGLLYYLGRNDRQIKLNGYRIEIDEIEAALLASNLVEACAVALRKDGQGNAILAAFYCTRHEGVTEEALWQALTLRLAHYQVPRRYIALTQMPLTRSGKIDRNALPQTLPASQAASGVRHPQPGLEQRIAHIWQALLGCEIDDSQANFFACGGHSLLGMEVTRQVRRQLDLPATSGMLMQNPHLDDYARVLASLSPQLTAPGEALQEDPATAHPLTAMQQRLWFLWRLNGAGSDYSMCAAWKISGILPVERLRLALAAVVDRHTILGSRLAVNAREPYYYLDPLDGAIELEICQLAESDFPAFRQAFHDRPLDLAQHRFIRFALVNTAPQRHYLLVNLHHIAADGLSLPLLLEDLRLAWQDALPAQPAPQFFQLAQQRHRDFPELRQQWQRWLADAPQTSRFPMDFPDTNGDQRAGIQALALSPAQWRQVKQQARQWGVTPFIVLLTSWFMLLQRYSHQQDLIIGVPIAMRDDPESAAVIGPLLNNVPVRVSCDDAQSVTDIVKAVSAAFDRAMSGAALPFEEIVDAVNPLRDLHITPLFQIQVVSDPASLETLSLDGLDVTACPMLTQQAKYDLNVHFHTGGETFSGYIAYRSALFGENTLLQLTQSWQQTLASMVAAPMQVSQRISLVTPSSFAAHQQQIFHPDPTLDDTATLHGLFEAQAKRTPRATALIWQGGSLNYDELDAWANQLAHGLIAAGLAPGACVAVCLPRGAARIALLYGVLKAGGYYLPIDPLWPTERQQLVRQQARPALYIDPAHIDALAQGQPSTAVELVVASSQRCYLMYTSGSTGIPKGVPILHAGVAHDLQFLVRRLGLGEGDRVLQLTSFSFDPAVRDQFATLASGACAVLPDETTVTHPGRILALMAEQRVTHILSLVPTLLRALLVEPIPPLSLRVLMLNGERLRGDDLSAVWRAFGDELTVINQYGPTEATMTSATHVASAHDEAALTVPLGRSNPNTLIMIMDDRGQLQPQGALGEICISGAGLSPGYLGQRSPEAFVWRTLPDGQRQRFYRSGDIGRWRSDGVLTFSGRKDFQVKLRGNRIELGEIDACIGQLPGVRHCAVNLIGDERYPILAAWMTEDAPGAVQPEAIKRALMAKLPAYMVPSRFTLLPELPVTASGKVDRRRLPQKLPLQAEKKAAMKSPDELAIAGVWQQLLGLPELPDCETNFFEMGANSLMMVQASERIAGVLCQPLAVVDLFAHPTIRSLSQFMAQGQSVVTATPVINDNAARRRHALSQVRQRRTPQQNSRNNQ</sequence>
<evidence type="ECO:0000256" key="4">
    <source>
        <dbReference type="SAM" id="MobiDB-lite"/>
    </source>
</evidence>
<dbReference type="Gene3D" id="3.30.559.30">
    <property type="entry name" value="Nonribosomal peptide synthetase, condensation domain"/>
    <property type="match status" value="2"/>
</dbReference>
<dbReference type="InterPro" id="IPR044894">
    <property type="entry name" value="TubC_N_sf"/>
</dbReference>
<dbReference type="GO" id="GO:0050564">
    <property type="term" value="F:N-(5-amino-5-carboxypentanoyl)-L-cysteinyl-D-valine synthase activity"/>
    <property type="evidence" value="ECO:0007669"/>
    <property type="project" value="UniProtKB-EC"/>
</dbReference>
<gene>
    <name evidence="6" type="primary">sypC</name>
    <name evidence="6" type="ORF">EPIR_3787</name>
</gene>
<dbReference type="SMART" id="SM00823">
    <property type="entry name" value="PKS_PP"/>
    <property type="match status" value="2"/>
</dbReference>
<dbReference type="InterPro" id="IPR020806">
    <property type="entry name" value="PKS_PP-bd"/>
</dbReference>
<dbReference type="EMBL" id="CAHS01000023">
    <property type="protein sequence ID" value="CCG89150.1"/>
    <property type="molecule type" value="Genomic_DNA"/>
</dbReference>
<dbReference type="Gene3D" id="3.40.50.12780">
    <property type="entry name" value="N-terminal domain of ligase-like"/>
    <property type="match status" value="2"/>
</dbReference>
<dbReference type="SUPFAM" id="SSF56801">
    <property type="entry name" value="Acetyl-CoA synthetase-like"/>
    <property type="match status" value="2"/>
</dbReference>
<dbReference type="PROSITE" id="PS00012">
    <property type="entry name" value="PHOSPHOPANTETHEINE"/>
    <property type="match status" value="2"/>
</dbReference>
<dbReference type="GO" id="GO:0005737">
    <property type="term" value="C:cytoplasm"/>
    <property type="evidence" value="ECO:0007669"/>
    <property type="project" value="TreeGrafter"/>
</dbReference>
<dbReference type="NCBIfam" id="TIGR01733">
    <property type="entry name" value="AA-adenyl-dom"/>
    <property type="match status" value="1"/>
</dbReference>
<dbReference type="InterPro" id="IPR041464">
    <property type="entry name" value="TubC_N"/>
</dbReference>
<dbReference type="Gene3D" id="3.30.559.10">
    <property type="entry name" value="Chloramphenicol acetyltransferase-like domain"/>
    <property type="match status" value="2"/>
</dbReference>
<dbReference type="SUPFAM" id="SSF52777">
    <property type="entry name" value="CoA-dependent acyltransferases"/>
    <property type="match status" value="4"/>
</dbReference>
<dbReference type="PROSITE" id="PS50075">
    <property type="entry name" value="CARRIER"/>
    <property type="match status" value="2"/>
</dbReference>
<dbReference type="InterPro" id="IPR009081">
    <property type="entry name" value="PP-bd_ACP"/>
</dbReference>
<evidence type="ECO:0000313" key="7">
    <source>
        <dbReference type="Proteomes" id="UP000018217"/>
    </source>
</evidence>
<dbReference type="PANTHER" id="PTHR45527">
    <property type="entry name" value="NONRIBOSOMAL PEPTIDE SYNTHETASE"/>
    <property type="match status" value="1"/>
</dbReference>
<evidence type="ECO:0000256" key="1">
    <source>
        <dbReference type="ARBA" id="ARBA00001957"/>
    </source>
</evidence>
<dbReference type="STRING" id="1161919.EPIR_3787"/>
<dbReference type="SUPFAM" id="SSF47336">
    <property type="entry name" value="ACP-like"/>
    <property type="match status" value="2"/>
</dbReference>
<dbReference type="PROSITE" id="PS00455">
    <property type="entry name" value="AMP_BINDING"/>
    <property type="match status" value="2"/>
</dbReference>
<feature type="compositionally biased region" description="Polar residues" evidence="4">
    <location>
        <begin position="2087"/>
        <end position="2096"/>
    </location>
</feature>
<dbReference type="EC" id="6.3.2.26" evidence="6"/>
<dbReference type="GO" id="GO:0043041">
    <property type="term" value="P:amino acid activation for nonribosomal peptide biosynthetic process"/>
    <property type="evidence" value="ECO:0007669"/>
    <property type="project" value="TreeGrafter"/>
</dbReference>
<dbReference type="InterPro" id="IPR036736">
    <property type="entry name" value="ACP-like_sf"/>
</dbReference>
<protein>
    <submittedName>
        <fullName evidence="6">Putative non-ribosomal peptide synthetase protein</fullName>
        <ecNumber evidence="6">6.3.2.26</ecNumber>
    </submittedName>
</protein>
<keyword evidence="3" id="KW-0597">Phosphoprotein</keyword>
<organism evidence="6 7">
    <name type="scientific">Erwinia piriflorinigrans CFBP 5888</name>
    <dbReference type="NCBI Taxonomy" id="1161919"/>
    <lineage>
        <taxon>Bacteria</taxon>
        <taxon>Pseudomonadati</taxon>
        <taxon>Pseudomonadota</taxon>
        <taxon>Gammaproteobacteria</taxon>
        <taxon>Enterobacterales</taxon>
        <taxon>Erwiniaceae</taxon>
        <taxon>Erwinia</taxon>
    </lineage>
</organism>
<dbReference type="Gene3D" id="1.10.10.1830">
    <property type="entry name" value="Non-ribosomal peptide synthase, adenylation domain"/>
    <property type="match status" value="1"/>
</dbReference>
<dbReference type="OrthoDB" id="9757559at2"/>
<evidence type="ECO:0000313" key="6">
    <source>
        <dbReference type="EMBL" id="CCG89150.1"/>
    </source>
</evidence>
<dbReference type="InterPro" id="IPR023213">
    <property type="entry name" value="CAT-like_dom_sf"/>
</dbReference>
<dbReference type="RefSeq" id="WP_023656876.1">
    <property type="nucleotide sequence ID" value="NZ_CAHS01000023.1"/>
</dbReference>
<proteinExistence type="predicted"/>
<dbReference type="GO" id="GO:0044550">
    <property type="term" value="P:secondary metabolite biosynthetic process"/>
    <property type="evidence" value="ECO:0007669"/>
    <property type="project" value="TreeGrafter"/>
</dbReference>
<reference evidence="6 7" key="1">
    <citation type="journal article" date="2013" name="Syst. Appl. Microbiol.">
        <title>Phylogenetic position and virulence apparatus of the pear flower necrosis pathogen Erwinia piriflorinigrans CFBP 5888T as assessed by comparative genomics.</title>
        <authorList>
            <person name="Smits T.H."/>
            <person name="Rezzonico F."/>
            <person name="Lopez M.M."/>
            <person name="Blom J."/>
            <person name="Goesmann A."/>
            <person name="Frey J.E."/>
            <person name="Duffy B."/>
        </authorList>
    </citation>
    <scope>NUCLEOTIDE SEQUENCE [LARGE SCALE GENOMIC DNA]</scope>
    <source>
        <strain evidence="7">CFBP5888</strain>
    </source>
</reference>
<dbReference type="InterPro" id="IPR020845">
    <property type="entry name" value="AMP-binding_CS"/>
</dbReference>
<dbReference type="InterPro" id="IPR042099">
    <property type="entry name" value="ANL_N_sf"/>
</dbReference>
<dbReference type="InterPro" id="IPR010071">
    <property type="entry name" value="AA_adenyl_dom"/>
</dbReference>
<name>V5ZCZ5_9GAMM</name>
<keyword evidence="2" id="KW-0596">Phosphopantetheine</keyword>
<comment type="cofactor">
    <cofactor evidence="1">
        <name>pantetheine 4'-phosphate</name>
        <dbReference type="ChEBI" id="CHEBI:47942"/>
    </cofactor>
</comment>
<dbReference type="Pfam" id="PF00668">
    <property type="entry name" value="Condensation"/>
    <property type="match status" value="2"/>
</dbReference>
<dbReference type="PANTHER" id="PTHR45527:SF1">
    <property type="entry name" value="FATTY ACID SYNTHASE"/>
    <property type="match status" value="1"/>
</dbReference>
<dbReference type="InterPro" id="IPR001242">
    <property type="entry name" value="Condensation_dom"/>
</dbReference>
<dbReference type="Pfam" id="PF13193">
    <property type="entry name" value="AMP-binding_C"/>
    <property type="match status" value="2"/>
</dbReference>
<dbReference type="Pfam" id="PF00501">
    <property type="entry name" value="AMP-binding"/>
    <property type="match status" value="2"/>
</dbReference>
<dbReference type="Proteomes" id="UP000018217">
    <property type="component" value="Unassembled WGS sequence"/>
</dbReference>
<dbReference type="InterPro" id="IPR000873">
    <property type="entry name" value="AMP-dep_synth/lig_dom"/>
</dbReference>
<comment type="caution">
    <text evidence="6">The sequence shown here is derived from an EMBL/GenBank/DDBJ whole genome shotgun (WGS) entry which is preliminary data.</text>
</comment>
<dbReference type="Gene3D" id="3.30.300.30">
    <property type="match status" value="2"/>
</dbReference>
<dbReference type="CDD" id="cd05930">
    <property type="entry name" value="A_NRPS"/>
    <property type="match status" value="2"/>
</dbReference>
<feature type="compositionally biased region" description="Basic residues" evidence="4">
    <location>
        <begin position="2076"/>
        <end position="2086"/>
    </location>
</feature>
<dbReference type="InterPro" id="IPR006162">
    <property type="entry name" value="Ppantetheine_attach_site"/>
</dbReference>
<feature type="domain" description="Carrier" evidence="5">
    <location>
        <begin position="1983"/>
        <end position="2059"/>
    </location>
</feature>
<evidence type="ECO:0000256" key="2">
    <source>
        <dbReference type="ARBA" id="ARBA00022450"/>
    </source>
</evidence>
<dbReference type="InterPro" id="IPR025110">
    <property type="entry name" value="AMP-bd_C"/>
</dbReference>
<keyword evidence="7" id="KW-1185">Reference proteome</keyword>
<evidence type="ECO:0000259" key="5">
    <source>
        <dbReference type="PROSITE" id="PS50075"/>
    </source>
</evidence>
<feature type="domain" description="Carrier" evidence="5">
    <location>
        <begin position="961"/>
        <end position="1036"/>
    </location>
</feature>
<feature type="region of interest" description="Disordered" evidence="4">
    <location>
        <begin position="2076"/>
        <end position="2096"/>
    </location>
</feature>
<dbReference type="Pfam" id="PF18563">
    <property type="entry name" value="TubC_N"/>
    <property type="match status" value="1"/>
</dbReference>
<accession>V5ZCZ5</accession>
<keyword evidence="6" id="KW-0436">Ligase</keyword>
<dbReference type="GO" id="GO:0031177">
    <property type="term" value="F:phosphopantetheine binding"/>
    <property type="evidence" value="ECO:0007669"/>
    <property type="project" value="InterPro"/>
</dbReference>
<dbReference type="Pfam" id="PF00550">
    <property type="entry name" value="PP-binding"/>
    <property type="match status" value="2"/>
</dbReference>
<dbReference type="InterPro" id="IPR045851">
    <property type="entry name" value="AMP-bd_C_sf"/>
</dbReference>
<dbReference type="Gene3D" id="1.10.1200.10">
    <property type="entry name" value="ACP-like"/>
    <property type="match status" value="2"/>
</dbReference>